<evidence type="ECO:0000313" key="1">
    <source>
        <dbReference type="EMBL" id="MFM1724429.1"/>
    </source>
</evidence>
<gene>
    <name evidence="1" type="ORF">ABEU20_003016</name>
</gene>
<protein>
    <recommendedName>
        <fullName evidence="3">DUF4365 domain-containing protein</fullName>
    </recommendedName>
</protein>
<reference evidence="1 2" key="1">
    <citation type="submission" date="2023-11" db="EMBL/GenBank/DDBJ databases">
        <authorList>
            <person name="Val-Calvo J."/>
            <person name="Scortti M."/>
            <person name="Vazquez-Boland J."/>
        </authorList>
    </citation>
    <scope>NUCLEOTIDE SEQUENCE [LARGE SCALE GENOMIC DNA]</scope>
    <source>
        <strain evidence="1 2">PAM 2766</strain>
    </source>
</reference>
<keyword evidence="2" id="KW-1185">Reference proteome</keyword>
<comment type="caution">
    <text evidence="1">The sequence shown here is derived from an EMBL/GenBank/DDBJ whole genome shotgun (WGS) entry which is preliminary data.</text>
</comment>
<evidence type="ECO:0000313" key="2">
    <source>
        <dbReference type="Proteomes" id="UP001629745"/>
    </source>
</evidence>
<proteinExistence type="predicted"/>
<dbReference type="EMBL" id="JBDLNV010000004">
    <property type="protein sequence ID" value="MFM1724429.1"/>
    <property type="molecule type" value="Genomic_DNA"/>
</dbReference>
<dbReference type="Proteomes" id="UP001629745">
    <property type="component" value="Unassembled WGS sequence"/>
</dbReference>
<evidence type="ECO:0008006" key="3">
    <source>
        <dbReference type="Google" id="ProtNLM"/>
    </source>
</evidence>
<organism evidence="1 2">
    <name type="scientific">Rhodococcus parequi</name>
    <dbReference type="NCBI Taxonomy" id="3137122"/>
    <lineage>
        <taxon>Bacteria</taxon>
        <taxon>Bacillati</taxon>
        <taxon>Actinomycetota</taxon>
        <taxon>Actinomycetes</taxon>
        <taxon>Mycobacteriales</taxon>
        <taxon>Nocardiaceae</taxon>
        <taxon>Rhodococcus</taxon>
    </lineage>
</organism>
<sequence length="368" mass="41140">MTTFPDVPMLFRRFEMDAGSDAAARANFQLLVTDLVMVQFPDATTVEGAGGRDWGIDTIAGELSGGDVRLWQSKFVMSWQDDSPRSQVYKSYKSAKTKAVENGYVLKYWTLVVPCVLAPEELQWFHKWKQKKLTDDKVAVDLWDGPRLRHLLQQIDAESIARRYFAHLFPTPVVPPKPKKARVAHLDDPAVYEGALFVRQLHEAGRMETDAASAQFYATDALFRDFANKGDEDAVAAIRELEMDVREIWENRFNQQVPFATVTGLIPEMIDEVIGKVGECVDPDGVELSNAHKKGTVHRIVEKRWAGWVKHWRKIAAEHDQPSVAYDIVATRSRSVHVSPGPATAATQGVAMNDAGLAPVPTGNVEKK</sequence>
<dbReference type="RefSeq" id="WP_420164958.1">
    <property type="nucleotide sequence ID" value="NZ_JBDLNV010000004.1"/>
</dbReference>
<accession>A0ABW9FGQ7</accession>
<name>A0ABW9FGQ7_9NOCA</name>